<sequence>MTPKLHWNTVSPLLKSILLQLMNCDLFEQFRLVGGTALSLQIGHRLSIDIDLFSDAPYGSLDFDSIDKYLRNTYAYVTDPGPGPVAFGRSYFVGNCEEDAVKLDLYYTDNFIQPLLAVDNIRMATIEEIIAMKLDIVQRGGRKKDFWDLHEMIETYSPVQMIALHQQRYPYNHDEAVIKANFSNFENADDDFEPVCLRGKYWEVVKLDIMEYIRRN</sequence>
<dbReference type="Proteomes" id="UP000476411">
    <property type="component" value="Chromosome"/>
</dbReference>
<accession>A0A6B9ZL80</accession>
<dbReference type="EMBL" id="CP048113">
    <property type="protein sequence ID" value="QHS63148.1"/>
    <property type="molecule type" value="Genomic_DNA"/>
</dbReference>
<keyword evidence="2" id="KW-1185">Reference proteome</keyword>
<proteinExistence type="predicted"/>
<evidence type="ECO:0000313" key="1">
    <source>
        <dbReference type="EMBL" id="QHS63148.1"/>
    </source>
</evidence>
<dbReference type="Pfam" id="PF08843">
    <property type="entry name" value="AbiEii"/>
    <property type="match status" value="1"/>
</dbReference>
<gene>
    <name evidence="1" type="ORF">GWR21_27240</name>
</gene>
<protein>
    <submittedName>
        <fullName evidence="1">Nucleotidyl transferase AbiEii/AbiGii toxin family protein</fullName>
    </submittedName>
</protein>
<dbReference type="KEGG" id="chih:GWR21_27240"/>
<evidence type="ECO:0000313" key="2">
    <source>
        <dbReference type="Proteomes" id="UP000476411"/>
    </source>
</evidence>
<reference evidence="1 2" key="1">
    <citation type="submission" date="2020-01" db="EMBL/GenBank/DDBJ databases">
        <title>Complete genome sequence of Chitinophaga sp. H33E-04 isolated from quinoa roots.</title>
        <authorList>
            <person name="Weon H.-Y."/>
            <person name="Lee S.A."/>
        </authorList>
    </citation>
    <scope>NUCLEOTIDE SEQUENCE [LARGE SCALE GENOMIC DNA]</scope>
    <source>
        <strain evidence="1 2">H33E-04</strain>
    </source>
</reference>
<dbReference type="InterPro" id="IPR014942">
    <property type="entry name" value="AbiEii"/>
</dbReference>
<dbReference type="AlphaFoldDB" id="A0A6B9ZL80"/>
<name>A0A6B9ZL80_9BACT</name>
<dbReference type="GO" id="GO:0016740">
    <property type="term" value="F:transferase activity"/>
    <property type="evidence" value="ECO:0007669"/>
    <property type="project" value="UniProtKB-KW"/>
</dbReference>
<organism evidence="1 2">
    <name type="scientific">Chitinophaga agri</name>
    <dbReference type="NCBI Taxonomy" id="2703787"/>
    <lineage>
        <taxon>Bacteria</taxon>
        <taxon>Pseudomonadati</taxon>
        <taxon>Bacteroidota</taxon>
        <taxon>Chitinophagia</taxon>
        <taxon>Chitinophagales</taxon>
        <taxon>Chitinophagaceae</taxon>
        <taxon>Chitinophaga</taxon>
    </lineage>
</organism>
<keyword evidence="1" id="KW-0808">Transferase</keyword>
<dbReference type="RefSeq" id="WP_162334871.1">
    <property type="nucleotide sequence ID" value="NZ_CP048113.1"/>
</dbReference>